<dbReference type="EMBL" id="MCSI01000005">
    <property type="protein sequence ID" value="PME74990.1"/>
    <property type="molecule type" value="Genomic_DNA"/>
</dbReference>
<accession>A0A2N7C763</accession>
<name>A0A2N7C763_9VIBR</name>
<dbReference type="RefSeq" id="WP_102266654.1">
    <property type="nucleotide sequence ID" value="NZ_MCSH01000043.1"/>
</dbReference>
<dbReference type="AlphaFoldDB" id="A0A2N7C763"/>
<sequence>MKVNKIFFVLFAVGFFFLPHEDNEGLIKRIAIGDVNLVFDKQLVGDVWYREESDFLYIELSLPDLKPYNKKEHGKNKVRVFFDKTHPNSPTLDDRMVNIGNAFGAVLNDNGPYEDLYYYSTKQKYDFDFFTSKYIDLPLFIDCDKVKDSYYPQCEFNYIYLSNQVVVGYFYPRLFLSDWKFIHLRIKSIVEKLISKEN</sequence>
<evidence type="ECO:0000313" key="1">
    <source>
        <dbReference type="EMBL" id="PME74990.1"/>
    </source>
</evidence>
<comment type="caution">
    <text evidence="1">The sequence shown here is derived from an EMBL/GenBank/DDBJ whole genome shotgun (WGS) entry which is preliminary data.</text>
</comment>
<protein>
    <submittedName>
        <fullName evidence="1">Uncharacterized protein</fullName>
    </submittedName>
</protein>
<organism evidence="1 2">
    <name type="scientific">Vibrio lentus</name>
    <dbReference type="NCBI Taxonomy" id="136468"/>
    <lineage>
        <taxon>Bacteria</taxon>
        <taxon>Pseudomonadati</taxon>
        <taxon>Pseudomonadota</taxon>
        <taxon>Gammaproteobacteria</taxon>
        <taxon>Vibrionales</taxon>
        <taxon>Vibrionaceae</taxon>
        <taxon>Vibrio</taxon>
    </lineage>
</organism>
<proteinExistence type="predicted"/>
<dbReference type="Proteomes" id="UP000235778">
    <property type="component" value="Unassembled WGS sequence"/>
</dbReference>
<evidence type="ECO:0000313" key="2">
    <source>
        <dbReference type="Proteomes" id="UP000235778"/>
    </source>
</evidence>
<gene>
    <name evidence="1" type="ORF">BCV30_20810</name>
</gene>
<reference evidence="2" key="1">
    <citation type="submission" date="2016-07" db="EMBL/GenBank/DDBJ databases">
        <title>Nontailed viruses are major unrecognized killers of bacteria in the ocean.</title>
        <authorList>
            <person name="Kauffman K."/>
            <person name="Hussain F."/>
            <person name="Yang J."/>
            <person name="Arevalo P."/>
            <person name="Brown J."/>
            <person name="Cutler M."/>
            <person name="Kelly L."/>
            <person name="Polz M.F."/>
        </authorList>
    </citation>
    <scope>NUCLEOTIDE SEQUENCE [LARGE SCALE GENOMIC DNA]</scope>
    <source>
        <strain evidence="2">10N.286.55.C1</strain>
    </source>
</reference>